<dbReference type="Pfam" id="PF01261">
    <property type="entry name" value="AP_endonuc_2"/>
    <property type="match status" value="1"/>
</dbReference>
<evidence type="ECO:0000259" key="1">
    <source>
        <dbReference type="Pfam" id="PF01261"/>
    </source>
</evidence>
<dbReference type="RefSeq" id="WP_066563783.1">
    <property type="nucleotide sequence ID" value="NZ_JAJEQN010000002.1"/>
</dbReference>
<keyword evidence="3" id="KW-1185">Reference proteome</keyword>
<dbReference type="PANTHER" id="PTHR12110">
    <property type="entry name" value="HYDROXYPYRUVATE ISOMERASE"/>
    <property type="match status" value="1"/>
</dbReference>
<comment type="caution">
    <text evidence="2">The sequence shown here is derived from an EMBL/GenBank/DDBJ whole genome shotgun (WGS) entry which is preliminary data.</text>
</comment>
<dbReference type="GO" id="GO:0016853">
    <property type="term" value="F:isomerase activity"/>
    <property type="evidence" value="ECO:0007669"/>
    <property type="project" value="UniProtKB-KW"/>
</dbReference>
<organism evidence="2 3">
    <name type="scientific">Anthropogastromicrobium aceti</name>
    <dbReference type="NCBI Taxonomy" id="2981768"/>
    <lineage>
        <taxon>Bacteria</taxon>
        <taxon>Bacillati</taxon>
        <taxon>Bacillota</taxon>
        <taxon>Clostridia</taxon>
        <taxon>Lachnospirales</taxon>
        <taxon>Lachnospiraceae</taxon>
        <taxon>Anthropogastromicrobium</taxon>
    </lineage>
</organism>
<dbReference type="InterPro" id="IPR036237">
    <property type="entry name" value="Xyl_isomerase-like_sf"/>
</dbReference>
<dbReference type="EMBL" id="JAJEQN010000002">
    <property type="protein sequence ID" value="MCC2220275.1"/>
    <property type="molecule type" value="Genomic_DNA"/>
</dbReference>
<dbReference type="Proteomes" id="UP001198200">
    <property type="component" value="Unassembled WGS sequence"/>
</dbReference>
<proteinExistence type="predicted"/>
<sequence length="262" mass="29961">MKTGAQLYTIKSYTQNVKDFACSMKKIAEMGYKTVQISAVGKDLKPEQIREICDANGLEIALTHSDPNRILYDTEALIKEHDIMGCRYIGLGMMPDRYRTKEWLSHFMDDFKEPAKKIAASGKLLMYHNHNTEFEAFEAENLPNANSKKRMIEYLMEGFAPDEMGITLDTYWVAAAGADVCEWIRLLKDRIPCVHLKDMQIKGWNQIMAPVMEGNLNFPAIFKELENSCCEYMLVEQDVCTQGSPFECLKTSYDNLAKAGYR</sequence>
<evidence type="ECO:0000313" key="2">
    <source>
        <dbReference type="EMBL" id="MCC2220275.1"/>
    </source>
</evidence>
<dbReference type="PANTHER" id="PTHR12110:SF41">
    <property type="entry name" value="INOSOSE DEHYDRATASE"/>
    <property type="match status" value="1"/>
</dbReference>
<dbReference type="SUPFAM" id="SSF51658">
    <property type="entry name" value="Xylose isomerase-like"/>
    <property type="match status" value="1"/>
</dbReference>
<reference evidence="2 3" key="1">
    <citation type="submission" date="2021-10" db="EMBL/GenBank/DDBJ databases">
        <title>Anaerobic single-cell dispensing facilitates the cultivation of human gut bacteria.</title>
        <authorList>
            <person name="Afrizal A."/>
        </authorList>
    </citation>
    <scope>NUCLEOTIDE SEQUENCE [LARGE SCALE GENOMIC DNA]</scope>
    <source>
        <strain evidence="2 3">CLA-AA-H224</strain>
    </source>
</reference>
<dbReference type="InterPro" id="IPR050312">
    <property type="entry name" value="IolE/XylAMocC-like"/>
</dbReference>
<evidence type="ECO:0000313" key="3">
    <source>
        <dbReference type="Proteomes" id="UP001198200"/>
    </source>
</evidence>
<name>A0AAE3E1Z3_9FIRM</name>
<keyword evidence="2" id="KW-0413">Isomerase</keyword>
<accession>A0AAE3E1Z3</accession>
<dbReference type="InterPro" id="IPR013022">
    <property type="entry name" value="Xyl_isomerase-like_TIM-brl"/>
</dbReference>
<dbReference type="Gene3D" id="3.20.20.150">
    <property type="entry name" value="Divalent-metal-dependent TIM barrel enzymes"/>
    <property type="match status" value="1"/>
</dbReference>
<protein>
    <submittedName>
        <fullName evidence="2">Sugar phosphate isomerase/epimerase</fullName>
    </submittedName>
</protein>
<feature type="domain" description="Xylose isomerase-like TIM barrel" evidence="1">
    <location>
        <begin position="25"/>
        <end position="228"/>
    </location>
</feature>
<dbReference type="AlphaFoldDB" id="A0AAE3E1Z3"/>
<gene>
    <name evidence="2" type="ORF">LKD48_01260</name>
</gene>